<keyword evidence="1" id="KW-1015">Disulfide bond</keyword>
<dbReference type="EMBL" id="VZTY01063607">
    <property type="protein sequence ID" value="NXU60054.1"/>
    <property type="molecule type" value="Genomic_DNA"/>
</dbReference>
<feature type="non-terminal residue" evidence="3">
    <location>
        <position position="1"/>
    </location>
</feature>
<dbReference type="Gene3D" id="2.40.10.10">
    <property type="entry name" value="Trypsin-like serine proteases"/>
    <property type="match status" value="1"/>
</dbReference>
<dbReference type="GO" id="GO:0006508">
    <property type="term" value="P:proteolysis"/>
    <property type="evidence" value="ECO:0007669"/>
    <property type="project" value="InterPro"/>
</dbReference>
<dbReference type="Pfam" id="PF00089">
    <property type="entry name" value="Trypsin"/>
    <property type="match status" value="1"/>
</dbReference>
<dbReference type="AlphaFoldDB" id="A0A7L3M114"/>
<feature type="domain" description="Peptidase S1" evidence="2">
    <location>
        <begin position="7"/>
        <end position="67"/>
    </location>
</feature>
<proteinExistence type="predicted"/>
<dbReference type="SUPFAM" id="SSF50494">
    <property type="entry name" value="Trypsin-like serine proteases"/>
    <property type="match status" value="1"/>
</dbReference>
<name>A0A7L3M114_9CHAR</name>
<dbReference type="Proteomes" id="UP000582182">
    <property type="component" value="Unassembled WGS sequence"/>
</dbReference>
<dbReference type="GO" id="GO:0004252">
    <property type="term" value="F:serine-type endopeptidase activity"/>
    <property type="evidence" value="ECO:0007669"/>
    <property type="project" value="InterPro"/>
</dbReference>
<dbReference type="InterPro" id="IPR009003">
    <property type="entry name" value="Peptidase_S1_PA"/>
</dbReference>
<dbReference type="InterPro" id="IPR001254">
    <property type="entry name" value="Trypsin_dom"/>
</dbReference>
<protein>
    <submittedName>
        <fullName evidence="3">KLKB1 protein</fullName>
    </submittedName>
</protein>
<sequence length="87" mass="9226">ERALVQLLLHQDFRRVEGGHDLALVELATPVTLGPAVATICLPTPHQALPFGSNCWVTGWGHVAENGEGPPGASWGLLGLLLLIWGL</sequence>
<evidence type="ECO:0000256" key="1">
    <source>
        <dbReference type="ARBA" id="ARBA00023157"/>
    </source>
</evidence>
<dbReference type="OrthoDB" id="9006044at2759"/>
<accession>A0A7L3M114</accession>
<comment type="caution">
    <text evidence="3">The sequence shown here is derived from an EMBL/GenBank/DDBJ whole genome shotgun (WGS) entry which is preliminary data.</text>
</comment>
<evidence type="ECO:0000313" key="4">
    <source>
        <dbReference type="Proteomes" id="UP000582182"/>
    </source>
</evidence>
<organism evidence="3 4">
    <name type="scientific">Turnix velox</name>
    <name type="common">Little buttonquail</name>
    <dbReference type="NCBI Taxonomy" id="2529409"/>
    <lineage>
        <taxon>Eukaryota</taxon>
        <taxon>Metazoa</taxon>
        <taxon>Chordata</taxon>
        <taxon>Craniata</taxon>
        <taxon>Vertebrata</taxon>
        <taxon>Euteleostomi</taxon>
        <taxon>Archelosauria</taxon>
        <taxon>Archosauria</taxon>
        <taxon>Dinosauria</taxon>
        <taxon>Saurischia</taxon>
        <taxon>Theropoda</taxon>
        <taxon>Coelurosauria</taxon>
        <taxon>Aves</taxon>
        <taxon>Neognathae</taxon>
        <taxon>Neoaves</taxon>
        <taxon>Charadriiformes</taxon>
        <taxon>Turnicidae</taxon>
        <taxon>Turnix</taxon>
    </lineage>
</organism>
<dbReference type="InterPro" id="IPR043504">
    <property type="entry name" value="Peptidase_S1_PA_chymotrypsin"/>
</dbReference>
<evidence type="ECO:0000259" key="2">
    <source>
        <dbReference type="Pfam" id="PF00089"/>
    </source>
</evidence>
<feature type="non-terminal residue" evidence="3">
    <location>
        <position position="87"/>
    </location>
</feature>
<dbReference type="PANTHER" id="PTHR24252">
    <property type="entry name" value="ACROSIN-RELATED"/>
    <property type="match status" value="1"/>
</dbReference>
<gene>
    <name evidence="3" type="primary">Klkb1</name>
    <name evidence="3" type="ORF">TURVEL_R13820</name>
</gene>
<keyword evidence="4" id="KW-1185">Reference proteome</keyword>
<reference evidence="3 4" key="1">
    <citation type="submission" date="2019-09" db="EMBL/GenBank/DDBJ databases">
        <title>Bird 10,000 Genomes (B10K) Project - Family phase.</title>
        <authorList>
            <person name="Zhang G."/>
        </authorList>
    </citation>
    <scope>NUCLEOTIDE SEQUENCE [LARGE SCALE GENOMIC DNA]</scope>
    <source>
        <strain evidence="3">B10K-DU-029-46</strain>
    </source>
</reference>
<evidence type="ECO:0000313" key="3">
    <source>
        <dbReference type="EMBL" id="NXU60054.1"/>
    </source>
</evidence>
<dbReference type="PANTHER" id="PTHR24252:SF7">
    <property type="entry name" value="HYALIN"/>
    <property type="match status" value="1"/>
</dbReference>